<dbReference type="GO" id="GO:0043161">
    <property type="term" value="P:proteasome-mediated ubiquitin-dependent protein catabolic process"/>
    <property type="evidence" value="ECO:0007669"/>
    <property type="project" value="InterPro"/>
</dbReference>
<dbReference type="EMBL" id="GFXV01007134">
    <property type="protein sequence ID" value="MBW18939.1"/>
    <property type="molecule type" value="Transcribed_RNA"/>
</dbReference>
<keyword evidence="3 6" id="KW-0647">Proteasome</keyword>
<feature type="region of interest" description="Disordered" evidence="4">
    <location>
        <begin position="156"/>
        <end position="175"/>
    </location>
</feature>
<reference evidence="6" key="1">
    <citation type="submission" date="2017-10" db="EMBL/GenBank/DDBJ databases">
        <title>Transcriptome Assembly of Sugarcane Aphid Adults.</title>
        <authorList>
            <person name="Scully E.D."/>
            <person name="Palmer N.A."/>
            <person name="Geib S.M."/>
            <person name="Sarath G."/>
            <person name="Sattler S.E."/>
        </authorList>
    </citation>
    <scope>NUCLEOTIDE SEQUENCE</scope>
    <source>
        <tissue evidence="6">Whole body</tissue>
    </source>
</reference>
<dbReference type="InterPro" id="IPR021625">
    <property type="entry name" value="PI31_Prot_N"/>
</dbReference>
<dbReference type="AlphaFoldDB" id="A0A2H8TYE9"/>
<evidence type="ECO:0000256" key="1">
    <source>
        <dbReference type="ARBA" id="ARBA00006405"/>
    </source>
</evidence>
<dbReference type="PANTHER" id="PTHR13266">
    <property type="entry name" value="PROTEASOME INHIBITOR"/>
    <property type="match status" value="1"/>
</dbReference>
<name>A0A2H8TYE9_9HEMI</name>
<feature type="domain" description="PI31 proteasome regulator N-terminal" evidence="5">
    <location>
        <begin position="17"/>
        <end position="106"/>
    </location>
</feature>
<comment type="similarity">
    <text evidence="1">Belongs to the proteasome inhibitor PI31 family.</text>
</comment>
<dbReference type="OrthoDB" id="68090at2759"/>
<dbReference type="InterPro" id="IPR045128">
    <property type="entry name" value="PI31-like"/>
</dbReference>
<evidence type="ECO:0000259" key="5">
    <source>
        <dbReference type="Pfam" id="PF11566"/>
    </source>
</evidence>
<organism evidence="6">
    <name type="scientific">Melanaphis sacchari</name>
    <dbReference type="NCBI Taxonomy" id="742174"/>
    <lineage>
        <taxon>Eukaryota</taxon>
        <taxon>Metazoa</taxon>
        <taxon>Ecdysozoa</taxon>
        <taxon>Arthropoda</taxon>
        <taxon>Hexapoda</taxon>
        <taxon>Insecta</taxon>
        <taxon>Pterygota</taxon>
        <taxon>Neoptera</taxon>
        <taxon>Paraneoptera</taxon>
        <taxon>Hemiptera</taxon>
        <taxon>Sternorrhyncha</taxon>
        <taxon>Aphidomorpha</taxon>
        <taxon>Aphidoidea</taxon>
        <taxon>Aphididae</taxon>
        <taxon>Aphidini</taxon>
        <taxon>Melanaphis</taxon>
    </lineage>
</organism>
<evidence type="ECO:0000256" key="2">
    <source>
        <dbReference type="ARBA" id="ARBA00015575"/>
    </source>
</evidence>
<dbReference type="Gene3D" id="3.40.1000.30">
    <property type="match status" value="1"/>
</dbReference>
<dbReference type="CTD" id="36277"/>
<dbReference type="PANTHER" id="PTHR13266:SF1">
    <property type="entry name" value="PROTEASOME INHIBITOR PI31 SUBUNIT"/>
    <property type="match status" value="1"/>
</dbReference>
<dbReference type="GO" id="GO:0000502">
    <property type="term" value="C:proteasome complex"/>
    <property type="evidence" value="ECO:0007669"/>
    <property type="project" value="UniProtKB-KW"/>
</dbReference>
<evidence type="ECO:0000313" key="6">
    <source>
        <dbReference type="EMBL" id="MBW18939.1"/>
    </source>
</evidence>
<dbReference type="GO" id="GO:0004866">
    <property type="term" value="F:endopeptidase inhibitor activity"/>
    <property type="evidence" value="ECO:0007669"/>
    <property type="project" value="InterPro"/>
</dbReference>
<accession>A0A2H8TYE9</accession>
<evidence type="ECO:0000256" key="4">
    <source>
        <dbReference type="SAM" id="MobiDB-lite"/>
    </source>
</evidence>
<dbReference type="GO" id="GO:0070628">
    <property type="term" value="F:proteasome binding"/>
    <property type="evidence" value="ECO:0007669"/>
    <property type="project" value="InterPro"/>
</dbReference>
<dbReference type="RefSeq" id="XP_025200140.1">
    <property type="nucleotide sequence ID" value="XM_025344355.1"/>
</dbReference>
<protein>
    <recommendedName>
        <fullName evidence="2">Proteasome inhibitor PI31 subunit</fullName>
    </recommendedName>
</protein>
<sequence length="270" mass="30922">MAEYGYNFWMLTFDFFKKDIKKPEDNLIILVHWLLLKNDFQVLGLGSETTIDENVQPSDILPTNWSQNETYKLQYMRDKELFLLNAVKAADSLVLNLYNVKTKFVSCSAIGNINSAVQWITDLINNKEKVFETINLIENQLIGPMKKENENKIDISTQTNNEPKKSPLLISDPPRPLGRFPEPGNPMHPFPSYGISDLNPVGGLRDFGEGMLFNPIVGRRSDARRGVPPMARFDPMHPSNPDPMRPDFLNRPNPDHMVSPDFDSDYNMFM</sequence>
<evidence type="ECO:0000256" key="3">
    <source>
        <dbReference type="ARBA" id="ARBA00022942"/>
    </source>
</evidence>
<dbReference type="Pfam" id="PF11566">
    <property type="entry name" value="PI31_Prot_N"/>
    <property type="match status" value="1"/>
</dbReference>
<dbReference type="GeneID" id="112598039"/>
<proteinExistence type="inferred from homology"/>